<keyword evidence="8" id="KW-0624">Polysaccharide degradation</keyword>
<comment type="catalytic activity">
    <reaction evidence="9">
        <text>feruloyl-polysaccharide + H2O = ferulate + polysaccharide.</text>
        <dbReference type="EC" id="3.1.1.73"/>
    </reaction>
</comment>
<dbReference type="PANTHER" id="PTHR38050">
    <property type="match status" value="1"/>
</dbReference>
<dbReference type="EC" id="3.1.1.73" evidence="2"/>
<keyword evidence="6" id="KW-0378">Hydrolase</keyword>
<proteinExistence type="predicted"/>
<comment type="caution">
    <text evidence="11">The sequence shown here is derived from an EMBL/GenBank/DDBJ whole genome shotgun (WGS) entry which is preliminary data.</text>
</comment>
<dbReference type="InterPro" id="IPR029058">
    <property type="entry name" value="AB_hydrolase_fold"/>
</dbReference>
<keyword evidence="4" id="KW-0858">Xylan degradation</keyword>
<evidence type="ECO:0000313" key="11">
    <source>
        <dbReference type="EMBL" id="CAK7236096.1"/>
    </source>
</evidence>
<evidence type="ECO:0000256" key="8">
    <source>
        <dbReference type="ARBA" id="ARBA00023326"/>
    </source>
</evidence>
<comment type="subcellular location">
    <subcellularLocation>
        <location evidence="1">Secreted</location>
    </subcellularLocation>
</comment>
<organism evidence="11 12">
    <name type="scientific">Sporothrix curviconia</name>
    <dbReference type="NCBI Taxonomy" id="1260050"/>
    <lineage>
        <taxon>Eukaryota</taxon>
        <taxon>Fungi</taxon>
        <taxon>Dikarya</taxon>
        <taxon>Ascomycota</taxon>
        <taxon>Pezizomycotina</taxon>
        <taxon>Sordariomycetes</taxon>
        <taxon>Sordariomycetidae</taxon>
        <taxon>Ophiostomatales</taxon>
        <taxon>Ophiostomataceae</taxon>
        <taxon>Sporothrix</taxon>
    </lineage>
</organism>
<dbReference type="PANTHER" id="PTHR38050:SF2">
    <property type="entry name" value="FERULOYL ESTERASE C-RELATED"/>
    <property type="match status" value="1"/>
</dbReference>
<keyword evidence="5 10" id="KW-0732">Signal</keyword>
<name>A0ABP0CVZ9_9PEZI</name>
<dbReference type="SUPFAM" id="SSF53474">
    <property type="entry name" value="alpha/beta-Hydrolases"/>
    <property type="match status" value="1"/>
</dbReference>
<evidence type="ECO:0000256" key="1">
    <source>
        <dbReference type="ARBA" id="ARBA00004613"/>
    </source>
</evidence>
<feature type="chain" id="PRO_5045117236" description="feruloyl esterase" evidence="10">
    <location>
        <begin position="24"/>
        <end position="326"/>
    </location>
</feature>
<dbReference type="EMBL" id="CAWUHB010000108">
    <property type="protein sequence ID" value="CAK7236096.1"/>
    <property type="molecule type" value="Genomic_DNA"/>
</dbReference>
<evidence type="ECO:0000256" key="6">
    <source>
        <dbReference type="ARBA" id="ARBA00022801"/>
    </source>
</evidence>
<keyword evidence="3" id="KW-0964">Secreted</keyword>
<dbReference type="Gene3D" id="3.40.50.1820">
    <property type="entry name" value="alpha/beta hydrolase"/>
    <property type="match status" value="1"/>
</dbReference>
<feature type="signal peptide" evidence="10">
    <location>
        <begin position="1"/>
        <end position="23"/>
    </location>
</feature>
<sequence>MLSSTLLQTLAVCLAGMLSAASASPCAAKSSDGCGKPLPAGQTRGGVASVNITSGSLERSFLVFVPPTYKPGHPTQVILSYHGGTKTALQQLQLDNLTSPEFNTQSMVVYPQGINDSWQGVPGVTINDVQFTADLLDHLQGQYCIDKQRIMATGKSDGAGFCNVLACDASLSTRIAAFAPVSGAYYVDTLPCAPETVAIPCQNGRADIPMLAFHGGNDSVIAYLGGERKNACLPTVPHWIEAWAAREHLDAANHTSPVAADTVVYQYSRPGEPSLVNLVYDSVNGHDWPSTLPNADNQNAGQAPTSFNATPMILDFFAKHPLTQLV</sequence>
<keyword evidence="7" id="KW-0119">Carbohydrate metabolism</keyword>
<gene>
    <name evidence="11" type="ORF">SCUCBS95973_009490</name>
</gene>
<accession>A0ABP0CVZ9</accession>
<dbReference type="Proteomes" id="UP001642405">
    <property type="component" value="Unassembled WGS sequence"/>
</dbReference>
<evidence type="ECO:0000313" key="12">
    <source>
        <dbReference type="Proteomes" id="UP001642405"/>
    </source>
</evidence>
<evidence type="ECO:0000256" key="9">
    <source>
        <dbReference type="ARBA" id="ARBA00034075"/>
    </source>
</evidence>
<evidence type="ECO:0000256" key="5">
    <source>
        <dbReference type="ARBA" id="ARBA00022729"/>
    </source>
</evidence>
<evidence type="ECO:0000256" key="3">
    <source>
        <dbReference type="ARBA" id="ARBA00022525"/>
    </source>
</evidence>
<protein>
    <recommendedName>
        <fullName evidence="2">feruloyl esterase</fullName>
        <ecNumber evidence="2">3.1.1.73</ecNumber>
    </recommendedName>
</protein>
<keyword evidence="12" id="KW-1185">Reference proteome</keyword>
<evidence type="ECO:0000256" key="10">
    <source>
        <dbReference type="SAM" id="SignalP"/>
    </source>
</evidence>
<dbReference type="InterPro" id="IPR043595">
    <property type="entry name" value="FaeB/C/D"/>
</dbReference>
<evidence type="ECO:0000256" key="2">
    <source>
        <dbReference type="ARBA" id="ARBA00013091"/>
    </source>
</evidence>
<evidence type="ECO:0000256" key="4">
    <source>
        <dbReference type="ARBA" id="ARBA00022651"/>
    </source>
</evidence>
<evidence type="ECO:0000256" key="7">
    <source>
        <dbReference type="ARBA" id="ARBA00023277"/>
    </source>
</evidence>
<reference evidence="11 12" key="1">
    <citation type="submission" date="2024-01" db="EMBL/GenBank/DDBJ databases">
        <authorList>
            <person name="Allen C."/>
            <person name="Tagirdzhanova G."/>
        </authorList>
    </citation>
    <scope>NUCLEOTIDE SEQUENCE [LARGE SCALE GENOMIC DNA]</scope>
</reference>